<keyword evidence="3" id="KW-1185">Reference proteome</keyword>
<keyword evidence="1" id="KW-1133">Transmembrane helix</keyword>
<reference evidence="2 3" key="1">
    <citation type="submission" date="2020-06" db="EMBL/GenBank/DDBJ databases">
        <title>Genome sequence of Paramixta manurensis strain PD-1.</title>
        <authorList>
            <person name="Lee C.W."/>
            <person name="Kim J."/>
        </authorList>
    </citation>
    <scope>NUCLEOTIDE SEQUENCE [LARGE SCALE GENOMIC DNA]</scope>
    <source>
        <strain evidence="2 3">PD-1</strain>
    </source>
</reference>
<evidence type="ECO:0000313" key="3">
    <source>
        <dbReference type="Proteomes" id="UP000505325"/>
    </source>
</evidence>
<dbReference type="KEGG" id="pmak:PMPD1_0614"/>
<name>A0A6M8U4N6_9GAMM</name>
<keyword evidence="1" id="KW-0472">Membrane</keyword>
<dbReference type="Proteomes" id="UP000505325">
    <property type="component" value="Chromosome"/>
</dbReference>
<proteinExistence type="predicted"/>
<dbReference type="EMBL" id="CP054212">
    <property type="protein sequence ID" value="QKJ85586.1"/>
    <property type="molecule type" value="Genomic_DNA"/>
</dbReference>
<gene>
    <name evidence="2" type="ORF">PMPD1_0614</name>
</gene>
<sequence>MTWLRPWSDTTSGIVKISANNGTSLEFRGEEIVKVLKWAFLSMLVVAILCWLVVRFIASDINEKTTYTEKDLFNYFVLTDRDINQAPRISSDYYFESQPGDGYAPSNAIIFKNVADVSRLRDYLQSLGYSKEPRRLGENEVWSKSTSPNGNLFYLSFNRVSGQAVLTKVTNR</sequence>
<protein>
    <submittedName>
        <fullName evidence="2">Uncharacterized protein</fullName>
    </submittedName>
</protein>
<keyword evidence="1" id="KW-0812">Transmembrane</keyword>
<dbReference type="AlphaFoldDB" id="A0A6M8U4N6"/>
<accession>A0A6M8U4N6</accession>
<evidence type="ECO:0000313" key="2">
    <source>
        <dbReference type="EMBL" id="QKJ85586.1"/>
    </source>
</evidence>
<organism evidence="2 3">
    <name type="scientific">Paramixta manurensis</name>
    <dbReference type="NCBI Taxonomy" id="2740817"/>
    <lineage>
        <taxon>Bacteria</taxon>
        <taxon>Pseudomonadati</taxon>
        <taxon>Pseudomonadota</taxon>
        <taxon>Gammaproteobacteria</taxon>
        <taxon>Enterobacterales</taxon>
        <taxon>Erwiniaceae</taxon>
        <taxon>Paramixta</taxon>
    </lineage>
</organism>
<feature type="transmembrane region" description="Helical" evidence="1">
    <location>
        <begin position="35"/>
        <end position="54"/>
    </location>
</feature>
<evidence type="ECO:0000256" key="1">
    <source>
        <dbReference type="SAM" id="Phobius"/>
    </source>
</evidence>